<proteinExistence type="predicted"/>
<evidence type="ECO:0000259" key="3">
    <source>
        <dbReference type="Pfam" id="PF21043"/>
    </source>
</evidence>
<evidence type="ECO:0008006" key="6">
    <source>
        <dbReference type="Google" id="ProtNLM"/>
    </source>
</evidence>
<dbReference type="Pfam" id="PF21043">
    <property type="entry name" value="Rv3651-like_C"/>
    <property type="match status" value="1"/>
</dbReference>
<dbReference type="AlphaFoldDB" id="A0A2S8BRX8"/>
<dbReference type="InterPro" id="IPR048578">
    <property type="entry name" value="Rv3651-like_C"/>
</dbReference>
<sequence>MAHDWLLVETLGNEPAVVAQGRQLKNLVPISVFLRRNPHLAAIQTAIAESVQTGQSLASITAKSDRVIRTEPVRMSDGRVHGVHVWSGPANTEPPDRPIPGPLKWDLTLGVATDTTESLANSGKNPEVEATHGRAFAEDLPTRDFNPNESKILALAIKAQPGQTLCSSWDVTDWQGNTIRVGFVARNALEPGPGGREHLISRGMNWRGELEGGALPPDQLAQRILNGLAQPGVHRALVDLQRWTLLKWLDEPCPFYDWRATETSAQRIHPDDEHLMRPMTAEFAVGATARVLRLRGHDGSWVPLHVTVNRVELDDNTFAGLVALRLPTADELAEAQLREADSPASS</sequence>
<organism evidence="4 5">
    <name type="scientific">Mycobacterium talmoniae</name>
    <dbReference type="NCBI Taxonomy" id="1858794"/>
    <lineage>
        <taxon>Bacteria</taxon>
        <taxon>Bacillati</taxon>
        <taxon>Actinomycetota</taxon>
        <taxon>Actinomycetes</taxon>
        <taxon>Mycobacteriales</taxon>
        <taxon>Mycobacteriaceae</taxon>
        <taxon>Mycobacterium</taxon>
    </lineage>
</organism>
<dbReference type="InterPro" id="IPR041439">
    <property type="entry name" value="Rv3651-like_middle"/>
</dbReference>
<name>A0A2S8BRX8_9MYCO</name>
<dbReference type="Pfam" id="PF18621">
    <property type="entry name" value="Rv3651-like_middle"/>
    <property type="match status" value="1"/>
</dbReference>
<feature type="domain" description="Rv3651-like C-terminal" evidence="3">
    <location>
        <begin position="218"/>
        <end position="335"/>
    </location>
</feature>
<dbReference type="EMBL" id="PPEA01000058">
    <property type="protein sequence ID" value="PQM49428.1"/>
    <property type="molecule type" value="Genomic_DNA"/>
</dbReference>
<evidence type="ECO:0000259" key="1">
    <source>
        <dbReference type="Pfam" id="PF18007"/>
    </source>
</evidence>
<feature type="domain" description="Rv3651-like N-terminal" evidence="1">
    <location>
        <begin position="4"/>
        <end position="96"/>
    </location>
</feature>
<evidence type="ECO:0000259" key="2">
    <source>
        <dbReference type="Pfam" id="PF18621"/>
    </source>
</evidence>
<accession>A0A2S8BRX8</accession>
<gene>
    <name evidence="4" type="ORF">C1Y40_00346</name>
</gene>
<feature type="domain" description="Rv3651-like middle" evidence="2">
    <location>
        <begin position="99"/>
        <end position="208"/>
    </location>
</feature>
<evidence type="ECO:0000313" key="4">
    <source>
        <dbReference type="EMBL" id="PQM49428.1"/>
    </source>
</evidence>
<dbReference type="InterPro" id="IPR041458">
    <property type="entry name" value="Rv3651-like_N"/>
</dbReference>
<reference evidence="4 5" key="1">
    <citation type="journal article" date="2017" name="Int. J. Syst. Evol. Microbiol.">
        <title>Mycobacterium talmoniae sp. nov., a slowly growing mycobacterium isolated from human respiratory samples.</title>
        <authorList>
            <person name="Davidson R.M."/>
            <person name="DeGroote M.A."/>
            <person name="Marola J.L."/>
            <person name="Buss S."/>
            <person name="Jones V."/>
            <person name="McNeil M.R."/>
            <person name="Freifeld A.G."/>
            <person name="Elaine Epperson L."/>
            <person name="Hasan N.A."/>
            <person name="Jackson M."/>
            <person name="Iwen P.C."/>
            <person name="Salfinger M."/>
            <person name="Strong M."/>
        </authorList>
    </citation>
    <scope>NUCLEOTIDE SEQUENCE [LARGE SCALE GENOMIC DNA]</scope>
    <source>
        <strain evidence="4 5">ATCC BAA-2683</strain>
    </source>
</reference>
<evidence type="ECO:0000313" key="5">
    <source>
        <dbReference type="Proteomes" id="UP000238296"/>
    </source>
</evidence>
<dbReference type="Pfam" id="PF18007">
    <property type="entry name" value="Rv3651-like_N"/>
    <property type="match status" value="1"/>
</dbReference>
<protein>
    <recommendedName>
        <fullName evidence="6">Rv3651-like N-terminal domain-containing protein</fullName>
    </recommendedName>
</protein>
<comment type="caution">
    <text evidence="4">The sequence shown here is derived from an EMBL/GenBank/DDBJ whole genome shotgun (WGS) entry which is preliminary data.</text>
</comment>
<dbReference type="Proteomes" id="UP000238296">
    <property type="component" value="Unassembled WGS sequence"/>
</dbReference>